<sequence length="40" mass="4546">MDMISTFYEISLGVYIIGVMVITKTSQDLEVHESLQVIEL</sequence>
<dbReference type="AlphaFoldDB" id="A0A090SX49"/>
<dbReference type="EMBL" id="BBMT01000001">
    <property type="protein sequence ID" value="GAL32281.1"/>
    <property type="molecule type" value="Genomic_DNA"/>
</dbReference>
<evidence type="ECO:0000313" key="1">
    <source>
        <dbReference type="EMBL" id="GAL32281.1"/>
    </source>
</evidence>
<protein>
    <submittedName>
        <fullName evidence="1">Uncharacterized protein</fullName>
    </submittedName>
</protein>
<organism evidence="1 2">
    <name type="scientific">Vibrio maritimus</name>
    <dbReference type="NCBI Taxonomy" id="990268"/>
    <lineage>
        <taxon>Bacteria</taxon>
        <taxon>Pseudomonadati</taxon>
        <taxon>Pseudomonadota</taxon>
        <taxon>Gammaproteobacteria</taxon>
        <taxon>Vibrionales</taxon>
        <taxon>Vibrionaceae</taxon>
        <taxon>Vibrio</taxon>
    </lineage>
</organism>
<accession>A0A090SX49</accession>
<comment type="caution">
    <text evidence="1">The sequence shown here is derived from an EMBL/GenBank/DDBJ whole genome shotgun (WGS) entry which is preliminary data.</text>
</comment>
<dbReference type="Proteomes" id="UP000029224">
    <property type="component" value="Unassembled WGS sequence"/>
</dbReference>
<evidence type="ECO:0000313" key="2">
    <source>
        <dbReference type="Proteomes" id="UP000029224"/>
    </source>
</evidence>
<name>A0A090SX49_9VIBR</name>
<keyword evidence="2" id="KW-1185">Reference proteome</keyword>
<reference evidence="1 2" key="1">
    <citation type="submission" date="2014-09" db="EMBL/GenBank/DDBJ databases">
        <title>Vibrio maritimus JCM 19240. (C210) whole genome shotgun sequence.</title>
        <authorList>
            <person name="Sawabe T."/>
            <person name="Meirelles P."/>
            <person name="Nakanishi M."/>
            <person name="Sayaka M."/>
            <person name="Hattori M."/>
            <person name="Ohkuma M."/>
        </authorList>
    </citation>
    <scope>NUCLEOTIDE SEQUENCE [LARGE SCALE GENOMIC DNA]</scope>
    <source>
        <strain evidence="1 2">JCM 19240</strain>
    </source>
</reference>
<proteinExistence type="predicted"/>
<reference evidence="1 2" key="2">
    <citation type="submission" date="2014-09" db="EMBL/GenBank/DDBJ databases">
        <authorList>
            <consortium name="NBRP consortium"/>
            <person name="Sawabe T."/>
            <person name="Meirelles P."/>
            <person name="Nakanishi M."/>
            <person name="Sayaka M."/>
            <person name="Hattori M."/>
            <person name="Ohkuma M."/>
        </authorList>
    </citation>
    <scope>NUCLEOTIDE SEQUENCE [LARGE SCALE GENOMIC DNA]</scope>
    <source>
        <strain evidence="1 2">JCM 19240</strain>
    </source>
</reference>
<gene>
    <name evidence="1" type="ORF">JCM19240_5712</name>
</gene>